<gene>
    <name evidence="1" type="ORF">AAG747_14130</name>
</gene>
<name>A0AAW9S9E5_9BACT</name>
<organism evidence="1 2">
    <name type="scientific">Rapidithrix thailandica</name>
    <dbReference type="NCBI Taxonomy" id="413964"/>
    <lineage>
        <taxon>Bacteria</taxon>
        <taxon>Pseudomonadati</taxon>
        <taxon>Bacteroidota</taxon>
        <taxon>Cytophagia</taxon>
        <taxon>Cytophagales</taxon>
        <taxon>Flammeovirgaceae</taxon>
        <taxon>Rapidithrix</taxon>
    </lineage>
</organism>
<reference evidence="1 2" key="1">
    <citation type="submission" date="2024-04" db="EMBL/GenBank/DDBJ databases">
        <title>Novel genus in family Flammeovirgaceae.</title>
        <authorList>
            <person name="Nguyen T.H."/>
            <person name="Vuong T.Q."/>
            <person name="Le H."/>
            <person name="Kim S.-G."/>
        </authorList>
    </citation>
    <scope>NUCLEOTIDE SEQUENCE [LARGE SCALE GENOMIC DNA]</scope>
    <source>
        <strain evidence="1 2">JCM 23209</strain>
    </source>
</reference>
<dbReference type="Pfam" id="PF19474">
    <property type="entry name" value="DUF6011"/>
    <property type="match status" value="1"/>
</dbReference>
<dbReference type="Proteomes" id="UP001403385">
    <property type="component" value="Unassembled WGS sequence"/>
</dbReference>
<comment type="caution">
    <text evidence="1">The sequence shown here is derived from an EMBL/GenBank/DDBJ whole genome shotgun (WGS) entry which is preliminary data.</text>
</comment>
<dbReference type="AlphaFoldDB" id="A0AAW9S9E5"/>
<dbReference type="InterPro" id="IPR046053">
    <property type="entry name" value="DUF6011"/>
</dbReference>
<keyword evidence="2" id="KW-1185">Reference proteome</keyword>
<proteinExistence type="predicted"/>
<evidence type="ECO:0000313" key="1">
    <source>
        <dbReference type="EMBL" id="MEN7549058.1"/>
    </source>
</evidence>
<accession>A0AAW9S9E5</accession>
<evidence type="ECO:0000313" key="2">
    <source>
        <dbReference type="Proteomes" id="UP001403385"/>
    </source>
</evidence>
<protein>
    <submittedName>
        <fullName evidence="1">DUF6011 domain-containing protein</fullName>
    </submittedName>
</protein>
<sequence>MSTISCARCGKTLLVEQSIERGIGPCCWQKILKDFNDPKEKRQMRMFAASYTYRVLPPNILLIIDQDQGGMSVTNDMDNVLLEIAENEALELENYRIAYCDSEGCWDGVKVDNGLRFYPIGVESSEEVLEYFSFHTLSH</sequence>
<dbReference type="EMBL" id="JBDKWZ010000007">
    <property type="protein sequence ID" value="MEN7549058.1"/>
    <property type="molecule type" value="Genomic_DNA"/>
</dbReference>
<dbReference type="RefSeq" id="WP_346821830.1">
    <property type="nucleotide sequence ID" value="NZ_JBDKWZ010000007.1"/>
</dbReference>